<reference evidence="1 2" key="1">
    <citation type="submission" date="2018-04" db="EMBL/GenBank/DDBJ databases">
        <title>Camelliibacillus theae gen. nov., sp. nov., isolated from Pu'er tea.</title>
        <authorList>
            <person name="Niu L."/>
        </authorList>
    </citation>
    <scope>NUCLEOTIDE SEQUENCE [LARGE SCALE GENOMIC DNA]</scope>
    <source>
        <strain evidence="1 2">T8</strain>
    </source>
</reference>
<name>A0A2U1JSU1_9BACI</name>
<dbReference type="OrthoDB" id="2706506at2"/>
<comment type="caution">
    <text evidence="1">The sequence shown here is derived from an EMBL/GenBank/DDBJ whole genome shotgun (WGS) entry which is preliminary data.</text>
</comment>
<evidence type="ECO:0000313" key="1">
    <source>
        <dbReference type="EMBL" id="PWA08277.1"/>
    </source>
</evidence>
<accession>A0A2U1JSU1</accession>
<keyword evidence="2" id="KW-1185">Reference proteome</keyword>
<protein>
    <submittedName>
        <fullName evidence="1">Uncharacterized protein</fullName>
    </submittedName>
</protein>
<dbReference type="Proteomes" id="UP000245998">
    <property type="component" value="Unassembled WGS sequence"/>
</dbReference>
<dbReference type="EMBL" id="QCZG01000039">
    <property type="protein sequence ID" value="PWA08277.1"/>
    <property type="molecule type" value="Genomic_DNA"/>
</dbReference>
<gene>
    <name evidence="1" type="ORF">DCC39_15190</name>
</gene>
<dbReference type="AlphaFoldDB" id="A0A2U1JSU1"/>
<dbReference type="RefSeq" id="WP_116555753.1">
    <property type="nucleotide sequence ID" value="NZ_QCZG01000039.1"/>
</dbReference>
<proteinExistence type="predicted"/>
<evidence type="ECO:0000313" key="2">
    <source>
        <dbReference type="Proteomes" id="UP000245998"/>
    </source>
</evidence>
<organism evidence="1 2">
    <name type="scientific">Pueribacillus theae</name>
    <dbReference type="NCBI Taxonomy" id="2171751"/>
    <lineage>
        <taxon>Bacteria</taxon>
        <taxon>Bacillati</taxon>
        <taxon>Bacillota</taxon>
        <taxon>Bacilli</taxon>
        <taxon>Bacillales</taxon>
        <taxon>Bacillaceae</taxon>
        <taxon>Pueribacillus</taxon>
    </lineage>
</organism>
<sequence>MKKRLYYVSVETGDIMQTEVDDNQQYFEIAATDDELNELKALIKDLSYQNLSVTASNMFVHFFENEKHDEDNDRYTNKLYHVYKKIYDLGTPKTKQQFQEMK</sequence>